<feature type="domain" description="AB hydrolase-1" evidence="2">
    <location>
        <begin position="33"/>
        <end position="257"/>
    </location>
</feature>
<dbReference type="PANTHER" id="PTHR10992:SF1086">
    <property type="entry name" value="AB HYDROLASE-1 DOMAIN-CONTAINING PROTEIN"/>
    <property type="match status" value="1"/>
</dbReference>
<dbReference type="Proteomes" id="UP000236379">
    <property type="component" value="Unassembled WGS sequence"/>
</dbReference>
<keyword evidence="4" id="KW-1185">Reference proteome</keyword>
<name>A0A2K3US69_9DEIO</name>
<evidence type="ECO:0000313" key="3">
    <source>
        <dbReference type="EMBL" id="PNY79383.1"/>
    </source>
</evidence>
<evidence type="ECO:0000256" key="1">
    <source>
        <dbReference type="SAM" id="SignalP"/>
    </source>
</evidence>
<sequence length="262" mass="28093">MRISPVLLGIIGALTLSSCALSASPKRTSQTYVLVHGALLGEFSWNRVERRLVANGHTVITLDLPGHGADQTPVEQLSLNGYRDAVVKAIGDQTNVVLVGHSFGGMVVSQVAEAIPSKISKLVYLAALIPQSGESANDLAGRDKDSLFGKYVMPTPTALVFSPDGLGPVFCNDCSADDVVMLRAKLRPEPLAPFATPVTLTAANYGSVRKYDVLTKQDRAVSYAFQKTLQARLNFVKSVELDTGHLPFFSRPDELAKVLEGL</sequence>
<gene>
    <name evidence="3" type="ORF">CVO96_19875</name>
</gene>
<dbReference type="OrthoDB" id="6191536at2"/>
<dbReference type="PANTHER" id="PTHR10992">
    <property type="entry name" value="METHYLESTERASE FAMILY MEMBER"/>
    <property type="match status" value="1"/>
</dbReference>
<feature type="signal peptide" evidence="1">
    <location>
        <begin position="1"/>
        <end position="22"/>
    </location>
</feature>
<evidence type="ECO:0000259" key="2">
    <source>
        <dbReference type="Pfam" id="PF12697"/>
    </source>
</evidence>
<dbReference type="SUPFAM" id="SSF53474">
    <property type="entry name" value="alpha/beta-Hydrolases"/>
    <property type="match status" value="1"/>
</dbReference>
<dbReference type="InterPro" id="IPR029058">
    <property type="entry name" value="AB_hydrolase_fold"/>
</dbReference>
<dbReference type="AlphaFoldDB" id="A0A2K3US69"/>
<organism evidence="3 4">
    <name type="scientific">Deinococcus koreensis</name>
    <dbReference type="NCBI Taxonomy" id="2054903"/>
    <lineage>
        <taxon>Bacteria</taxon>
        <taxon>Thermotogati</taxon>
        <taxon>Deinococcota</taxon>
        <taxon>Deinococci</taxon>
        <taxon>Deinococcales</taxon>
        <taxon>Deinococcaceae</taxon>
        <taxon>Deinococcus</taxon>
    </lineage>
</organism>
<keyword evidence="1" id="KW-0732">Signal</keyword>
<comment type="caution">
    <text evidence="3">The sequence shown here is derived from an EMBL/GenBank/DDBJ whole genome shotgun (WGS) entry which is preliminary data.</text>
</comment>
<dbReference type="InterPro" id="IPR045889">
    <property type="entry name" value="MES/HNL"/>
</dbReference>
<dbReference type="EMBL" id="PPPD01000004">
    <property type="protein sequence ID" value="PNY79383.1"/>
    <property type="molecule type" value="Genomic_DNA"/>
</dbReference>
<accession>A0A2K3US69</accession>
<dbReference type="Pfam" id="PF12697">
    <property type="entry name" value="Abhydrolase_6"/>
    <property type="match status" value="1"/>
</dbReference>
<dbReference type="PRINTS" id="PR00111">
    <property type="entry name" value="ABHYDROLASE"/>
</dbReference>
<dbReference type="RefSeq" id="WP_103314211.1">
    <property type="nucleotide sequence ID" value="NZ_PPPD01000004.1"/>
</dbReference>
<dbReference type="Gene3D" id="3.40.50.1820">
    <property type="entry name" value="alpha/beta hydrolase"/>
    <property type="match status" value="1"/>
</dbReference>
<protein>
    <submittedName>
        <fullName evidence="3">Alpha/beta hydrolase</fullName>
    </submittedName>
</protein>
<proteinExistence type="predicted"/>
<dbReference type="InterPro" id="IPR000073">
    <property type="entry name" value="AB_hydrolase_1"/>
</dbReference>
<dbReference type="GO" id="GO:0080030">
    <property type="term" value="F:methyl indole-3-acetate esterase activity"/>
    <property type="evidence" value="ECO:0007669"/>
    <property type="project" value="TreeGrafter"/>
</dbReference>
<dbReference type="GO" id="GO:0080032">
    <property type="term" value="F:methyl jasmonate esterase activity"/>
    <property type="evidence" value="ECO:0007669"/>
    <property type="project" value="TreeGrafter"/>
</dbReference>
<reference evidence="3 4" key="1">
    <citation type="submission" date="2018-01" db="EMBL/GenBank/DDBJ databases">
        <title>Deinococcus koreensis sp. nov., a radiation-resistant bacterium isolated from river water.</title>
        <authorList>
            <person name="Choi A."/>
        </authorList>
    </citation>
    <scope>NUCLEOTIDE SEQUENCE [LARGE SCALE GENOMIC DNA]</scope>
    <source>
        <strain evidence="3 4">SJW1-2</strain>
    </source>
</reference>
<dbReference type="PROSITE" id="PS51257">
    <property type="entry name" value="PROKAR_LIPOPROTEIN"/>
    <property type="match status" value="1"/>
</dbReference>
<feature type="chain" id="PRO_5014403718" evidence="1">
    <location>
        <begin position="23"/>
        <end position="262"/>
    </location>
</feature>
<keyword evidence="3" id="KW-0378">Hydrolase</keyword>
<evidence type="ECO:0000313" key="4">
    <source>
        <dbReference type="Proteomes" id="UP000236379"/>
    </source>
</evidence>